<dbReference type="RefSeq" id="WP_206719680.1">
    <property type="nucleotide sequence ID" value="NZ_CP071091.1"/>
</dbReference>
<dbReference type="InterPro" id="IPR009014">
    <property type="entry name" value="Transketo_C/PFOR_II"/>
</dbReference>
<evidence type="ECO:0000313" key="3">
    <source>
        <dbReference type="Proteomes" id="UP000663090"/>
    </source>
</evidence>
<sequence length="345" mass="36605">MTSPTSNGTDLLSAPADWLREQPGLSNRQVFRHTLARLADAEERLVLLEADLAGGGDPFAARHPARFINLGICEAAMLDIACGMAATGHVVFAHTFAPFGALRACEQVRLGMAYAQANVKLVCDYGGLSGAFFGPTHHAIEDLALLRAMPGMMVVSPADGLETIQATRALLEHDGPVYLRLGRNRVTRMEDARPAFALGRAMCLREGSDVGLVAHGEVGVSIALDVAARLEAQGVSSRVVNVHTLKPFDEEAILDTAERTRLLVTVEEHSILGGLGGAVCESVATHGLGRRVLRAGIQDRYDSTAGSHEALLERHGLEATALVEKILGALPRPRLAALAPAARRG</sequence>
<dbReference type="EMBL" id="CP071091">
    <property type="protein sequence ID" value="QSQ18073.1"/>
    <property type="molecule type" value="Genomic_DNA"/>
</dbReference>
<dbReference type="InterPro" id="IPR029061">
    <property type="entry name" value="THDP-binding"/>
</dbReference>
<dbReference type="InterPro" id="IPR005475">
    <property type="entry name" value="Transketolase-like_Pyr-bd"/>
</dbReference>
<dbReference type="Gene3D" id="3.40.50.920">
    <property type="match status" value="1"/>
</dbReference>
<evidence type="ECO:0000313" key="2">
    <source>
        <dbReference type="EMBL" id="QSQ18073.1"/>
    </source>
</evidence>
<dbReference type="CDD" id="cd07033">
    <property type="entry name" value="TPP_PYR_DXS_TK_like"/>
    <property type="match status" value="1"/>
</dbReference>
<evidence type="ECO:0000259" key="1">
    <source>
        <dbReference type="SMART" id="SM00861"/>
    </source>
</evidence>
<feature type="domain" description="Transketolase-like pyrimidine-binding" evidence="1">
    <location>
        <begin position="25"/>
        <end position="189"/>
    </location>
</feature>
<dbReference type="InterPro" id="IPR051157">
    <property type="entry name" value="PDH/Transketolase"/>
</dbReference>
<reference evidence="2 3" key="1">
    <citation type="submission" date="2021-02" db="EMBL/GenBank/DDBJ databases">
        <title>De Novo genome assembly of isolated myxobacteria.</title>
        <authorList>
            <person name="Stevens D.C."/>
        </authorList>
    </citation>
    <scope>NUCLEOTIDE SEQUENCE [LARGE SCALE GENOMIC DNA]</scope>
    <source>
        <strain evidence="2 3">SCHIC003</strain>
    </source>
</reference>
<keyword evidence="3" id="KW-1185">Reference proteome</keyword>
<proteinExistence type="predicted"/>
<dbReference type="Pfam" id="PF02780">
    <property type="entry name" value="Transketolase_C"/>
    <property type="match status" value="1"/>
</dbReference>
<protein>
    <recommendedName>
        <fullName evidence="1">Transketolase-like pyrimidine-binding domain-containing protein</fullName>
    </recommendedName>
</protein>
<dbReference type="Pfam" id="PF02779">
    <property type="entry name" value="Transket_pyr"/>
    <property type="match status" value="1"/>
</dbReference>
<name>A0ABX7NI64_9BACT</name>
<dbReference type="Proteomes" id="UP000663090">
    <property type="component" value="Chromosome"/>
</dbReference>
<dbReference type="InterPro" id="IPR033248">
    <property type="entry name" value="Transketolase_C"/>
</dbReference>
<dbReference type="PANTHER" id="PTHR43825">
    <property type="entry name" value="PYRUVATE DEHYDROGENASE E1 COMPONENT"/>
    <property type="match status" value="1"/>
</dbReference>
<dbReference type="PANTHER" id="PTHR43825:SF1">
    <property type="entry name" value="TRANSKETOLASE-LIKE PYRIMIDINE-BINDING DOMAIN-CONTAINING PROTEIN"/>
    <property type="match status" value="1"/>
</dbReference>
<dbReference type="SUPFAM" id="SSF52922">
    <property type="entry name" value="TK C-terminal domain-like"/>
    <property type="match status" value="1"/>
</dbReference>
<dbReference type="Gene3D" id="3.40.50.970">
    <property type="match status" value="1"/>
</dbReference>
<accession>A0ABX7NI64</accession>
<gene>
    <name evidence="2" type="ORF">JY572_19515</name>
</gene>
<organism evidence="2 3">
    <name type="scientific">Myxococcus landrumensis</name>
    <dbReference type="NCBI Taxonomy" id="2813577"/>
    <lineage>
        <taxon>Bacteria</taxon>
        <taxon>Pseudomonadati</taxon>
        <taxon>Myxococcota</taxon>
        <taxon>Myxococcia</taxon>
        <taxon>Myxococcales</taxon>
        <taxon>Cystobacterineae</taxon>
        <taxon>Myxococcaceae</taxon>
        <taxon>Myxococcus</taxon>
    </lineage>
</organism>
<dbReference type="SUPFAM" id="SSF52518">
    <property type="entry name" value="Thiamin diphosphate-binding fold (THDP-binding)"/>
    <property type="match status" value="1"/>
</dbReference>
<dbReference type="SMART" id="SM00861">
    <property type="entry name" value="Transket_pyr"/>
    <property type="match status" value="1"/>
</dbReference>